<proteinExistence type="predicted"/>
<dbReference type="PANTHER" id="PTHR13223:SF2">
    <property type="entry name" value="ACIDIC FIBROBLAST GROWTH FACTOR INTRACELLULAR-BINDING PROTEIN"/>
    <property type="match status" value="1"/>
</dbReference>
<sequence>QFRNYEILEPHLHAPKNLATQLLLPLPPATKSFLVHSYYAFNDRVVRELLGRRLTSRARKDLDEVGDRTRVPVGGCRRMFDNLKRVGKRVEDMEGDWGAVVGGEFLLPPELSSRYANVLFICNNRLDTSKKKLAYLRLSDFEYVASIFIRYFTTPTTSALLELDASLAQDARDLKAIMLNTKETIEELRNIVSSAATPPIFPLPAAAFKALLRNALSIASGLSHSKELRDVFISLQEKIVDPCAAGGYGPREMDVFFAAVAGAFGSVAGLHLHTRRRYAASYGRIIEALRKAGVRMRAAAIAGEQGPGIGK</sequence>
<dbReference type="Pfam" id="PF05427">
    <property type="entry name" value="FIBP"/>
    <property type="match status" value="1"/>
</dbReference>
<accession>A0A4P9W2H5</accession>
<dbReference type="EMBL" id="KZ998188">
    <property type="protein sequence ID" value="RKO86449.1"/>
    <property type="molecule type" value="Genomic_DNA"/>
</dbReference>
<dbReference type="InterPro" id="IPR008614">
    <property type="entry name" value="FIBP"/>
</dbReference>
<feature type="non-terminal residue" evidence="1">
    <location>
        <position position="1"/>
    </location>
</feature>
<reference evidence="2" key="1">
    <citation type="journal article" date="2018" name="Nat. Microbiol.">
        <title>Leveraging single-cell genomics to expand the fungal tree of life.</title>
        <authorList>
            <person name="Ahrendt S.R."/>
            <person name="Quandt C.A."/>
            <person name="Ciobanu D."/>
            <person name="Clum A."/>
            <person name="Salamov A."/>
            <person name="Andreopoulos B."/>
            <person name="Cheng J.F."/>
            <person name="Woyke T."/>
            <person name="Pelin A."/>
            <person name="Henrissat B."/>
            <person name="Reynolds N.K."/>
            <person name="Benny G.L."/>
            <person name="Smith M.E."/>
            <person name="James T.Y."/>
            <person name="Grigoriev I.V."/>
        </authorList>
    </citation>
    <scope>NUCLEOTIDE SEQUENCE [LARGE SCALE GENOMIC DNA]</scope>
</reference>
<name>A0A4P9W2H5_9FUNG</name>
<evidence type="ECO:0000313" key="2">
    <source>
        <dbReference type="Proteomes" id="UP000269721"/>
    </source>
</evidence>
<dbReference type="PANTHER" id="PTHR13223">
    <property type="entry name" value="ACIDIC FIBROBLAST GROWTH FACTOR INTRACELLULAR BINDING PROTEIN"/>
    <property type="match status" value="1"/>
</dbReference>
<organism evidence="1 2">
    <name type="scientific">Blyttiomyces helicus</name>
    <dbReference type="NCBI Taxonomy" id="388810"/>
    <lineage>
        <taxon>Eukaryota</taxon>
        <taxon>Fungi</taxon>
        <taxon>Fungi incertae sedis</taxon>
        <taxon>Chytridiomycota</taxon>
        <taxon>Chytridiomycota incertae sedis</taxon>
        <taxon>Chytridiomycetes</taxon>
        <taxon>Chytridiomycetes incertae sedis</taxon>
        <taxon>Blyttiomyces</taxon>
    </lineage>
</organism>
<gene>
    <name evidence="1" type="ORF">BDK51DRAFT_21925</name>
</gene>
<dbReference type="Proteomes" id="UP000269721">
    <property type="component" value="Unassembled WGS sequence"/>
</dbReference>
<dbReference type="GO" id="GO:0005634">
    <property type="term" value="C:nucleus"/>
    <property type="evidence" value="ECO:0007669"/>
    <property type="project" value="TreeGrafter"/>
</dbReference>
<protein>
    <submittedName>
        <fullName evidence="1">Acidic fibroblast growth factor binding protein</fullName>
    </submittedName>
</protein>
<evidence type="ECO:0000313" key="1">
    <source>
        <dbReference type="EMBL" id="RKO86449.1"/>
    </source>
</evidence>
<dbReference type="OrthoDB" id="16955at2759"/>
<keyword evidence="2" id="KW-1185">Reference proteome</keyword>
<dbReference type="AlphaFoldDB" id="A0A4P9W2H5"/>